<evidence type="ECO:0000256" key="10">
    <source>
        <dbReference type="PIRSR" id="PIRSR001589-3"/>
    </source>
</evidence>
<evidence type="ECO:0000256" key="4">
    <source>
        <dbReference type="ARBA" id="ARBA00022741"/>
    </source>
</evidence>
<dbReference type="PANTHER" id="PTHR43284">
    <property type="entry name" value="ASPARAGINE SYNTHETASE (GLUTAMINE-HYDROLYZING)"/>
    <property type="match status" value="1"/>
</dbReference>
<dbReference type="PROSITE" id="PS51278">
    <property type="entry name" value="GATASE_TYPE_2"/>
    <property type="match status" value="1"/>
</dbReference>
<keyword evidence="8" id="KW-0061">Asparagine biosynthesis</keyword>
<dbReference type="SUPFAM" id="SSF56235">
    <property type="entry name" value="N-terminal nucleophile aminohydrolases (Ntn hydrolases)"/>
    <property type="match status" value="1"/>
</dbReference>
<keyword evidence="8" id="KW-0028">Amino-acid biosynthesis</keyword>
<comment type="similarity">
    <text evidence="2">Belongs to the asparagine synthetase family.</text>
</comment>
<comment type="pathway">
    <text evidence="1">Amino-acid biosynthesis; L-asparagine biosynthesis; L-asparagine from L-aspartate (L-Gln route): step 1/1.</text>
</comment>
<dbReference type="InterPro" id="IPR051786">
    <property type="entry name" value="ASN_synthetase/amidase"/>
</dbReference>
<dbReference type="GO" id="GO:0006529">
    <property type="term" value="P:asparagine biosynthetic process"/>
    <property type="evidence" value="ECO:0007669"/>
    <property type="project" value="UniProtKB-KW"/>
</dbReference>
<evidence type="ECO:0000313" key="13">
    <source>
        <dbReference type="Proteomes" id="UP000229740"/>
    </source>
</evidence>
<comment type="catalytic activity">
    <reaction evidence="7">
        <text>L-aspartate + L-glutamine + ATP + H2O = L-asparagine + L-glutamate + AMP + diphosphate + H(+)</text>
        <dbReference type="Rhea" id="RHEA:12228"/>
        <dbReference type="ChEBI" id="CHEBI:15377"/>
        <dbReference type="ChEBI" id="CHEBI:15378"/>
        <dbReference type="ChEBI" id="CHEBI:29985"/>
        <dbReference type="ChEBI" id="CHEBI:29991"/>
        <dbReference type="ChEBI" id="CHEBI:30616"/>
        <dbReference type="ChEBI" id="CHEBI:33019"/>
        <dbReference type="ChEBI" id="CHEBI:58048"/>
        <dbReference type="ChEBI" id="CHEBI:58359"/>
        <dbReference type="ChEBI" id="CHEBI:456215"/>
        <dbReference type="EC" id="6.3.5.4"/>
    </reaction>
</comment>
<proteinExistence type="inferred from homology"/>
<accession>A0A2G6EA13</accession>
<sequence length="637" mass="74190">MCGICGKIYFDTQRRVESSLLEKMRDALVHRGPDESGIYVDGHVGLGHRRLSIIDLSTGQQPMSNIRKDLWIVYNGEVYNFPQRRIELEKKGYTFRTHSDTEVILHLYDEYGTECVKYLRGMFAIAIWDVRAQRLFLARDRVGQKPLFYHLTDAALSFSSEIKSLLQDRSVQREVDFEALYHYLTYQYVPPPLTMFQGIMKLPPACRLVCEGGVITTERYWDLQYSPKVRMDEHEMLEQVEDVLHDAVRMRMISDVPVGAFLSGGIDSSLVVALMSQYSDQPIETFSIGFHEKEFNELPYARLVAQQYNTRHHELIVEPDAVEILPKLVWHFDEPFGDPSAIPSFYLAELTSQHVKVALNGDGGDESFAGYERYAGCRLVNYYRALPLTLRKRILRPFFDRVYDTARTQTALPAPCRSFLRRLRFLNELSLEKPEYHYARTMTIFEKHRKLNILTDELREHVASLDSLAYMMQYLHADHVEDAIDQMLYSDVMTYLPGDLLVKVDRMTMAHSLEGRSPFLDHKLMELVATLPAHVKARRTKLKQLLKKIASHWLPPKILLRKKQGFGVPLGQWFRHELRDMLHETFSPSLLVQDGIFSEAGLQRILQEHQNGQLDHRHRIWLLLNLEIWYRSVIRQA</sequence>
<dbReference type="InterPro" id="IPR014729">
    <property type="entry name" value="Rossmann-like_a/b/a_fold"/>
</dbReference>
<evidence type="ECO:0000256" key="2">
    <source>
        <dbReference type="ARBA" id="ARBA00005752"/>
    </source>
</evidence>
<feature type="domain" description="Glutamine amidotransferase type-2" evidence="11">
    <location>
        <begin position="2"/>
        <end position="213"/>
    </location>
</feature>
<evidence type="ECO:0000259" key="11">
    <source>
        <dbReference type="PROSITE" id="PS51278"/>
    </source>
</evidence>
<evidence type="ECO:0000313" key="12">
    <source>
        <dbReference type="EMBL" id="PID58894.1"/>
    </source>
</evidence>
<dbReference type="InterPro" id="IPR029055">
    <property type="entry name" value="Ntn_hydrolases_N"/>
</dbReference>
<dbReference type="EC" id="6.3.5.4" evidence="3"/>
<dbReference type="InterPro" id="IPR006426">
    <property type="entry name" value="Asn_synth_AEB"/>
</dbReference>
<evidence type="ECO:0000256" key="6">
    <source>
        <dbReference type="ARBA" id="ARBA00022962"/>
    </source>
</evidence>
<protein>
    <recommendedName>
        <fullName evidence="3">asparagine synthase (glutamine-hydrolyzing)</fullName>
        <ecNumber evidence="3">6.3.5.4</ecNumber>
    </recommendedName>
</protein>
<evidence type="ECO:0000256" key="8">
    <source>
        <dbReference type="PIRSR" id="PIRSR001589-1"/>
    </source>
</evidence>
<dbReference type="AlphaFoldDB" id="A0A2G6EA13"/>
<gene>
    <name evidence="12" type="primary">asnB</name>
    <name evidence="12" type="ORF">CSB45_02525</name>
</gene>
<organism evidence="12 13">
    <name type="scientific">candidate division KSB3 bacterium</name>
    <dbReference type="NCBI Taxonomy" id="2044937"/>
    <lineage>
        <taxon>Bacteria</taxon>
        <taxon>candidate division KSB3</taxon>
    </lineage>
</organism>
<feature type="active site" description="For GATase activity" evidence="8">
    <location>
        <position position="2"/>
    </location>
</feature>
<dbReference type="GO" id="GO:0004066">
    <property type="term" value="F:asparagine synthase (glutamine-hydrolyzing) activity"/>
    <property type="evidence" value="ECO:0007669"/>
    <property type="project" value="UniProtKB-EC"/>
</dbReference>
<evidence type="ECO:0000256" key="9">
    <source>
        <dbReference type="PIRSR" id="PIRSR001589-2"/>
    </source>
</evidence>
<reference evidence="12 13" key="1">
    <citation type="submission" date="2017-10" db="EMBL/GenBank/DDBJ databases">
        <title>Novel microbial diversity and functional potential in the marine mammal oral microbiome.</title>
        <authorList>
            <person name="Dudek N.K."/>
            <person name="Sun C.L."/>
            <person name="Burstein D."/>
            <person name="Kantor R.S."/>
            <person name="Aliaga Goltsman D.S."/>
            <person name="Bik E.M."/>
            <person name="Thomas B.C."/>
            <person name="Banfield J.F."/>
            <person name="Relman D.A."/>
        </authorList>
    </citation>
    <scope>NUCLEOTIDE SEQUENCE [LARGE SCALE GENOMIC DNA]</scope>
    <source>
        <strain evidence="12">DOLZORAL124_49_17</strain>
    </source>
</reference>
<keyword evidence="5 9" id="KW-0067">ATP-binding</keyword>
<dbReference type="Pfam" id="PF00733">
    <property type="entry name" value="Asn_synthase"/>
    <property type="match status" value="1"/>
</dbReference>
<dbReference type="Pfam" id="PF13537">
    <property type="entry name" value="GATase_7"/>
    <property type="match status" value="1"/>
</dbReference>
<evidence type="ECO:0000256" key="7">
    <source>
        <dbReference type="ARBA" id="ARBA00048741"/>
    </source>
</evidence>
<evidence type="ECO:0000256" key="1">
    <source>
        <dbReference type="ARBA" id="ARBA00005187"/>
    </source>
</evidence>
<name>A0A2G6EA13_9BACT</name>
<dbReference type="CDD" id="cd00712">
    <property type="entry name" value="AsnB"/>
    <property type="match status" value="1"/>
</dbReference>
<feature type="binding site" evidence="9">
    <location>
        <position position="100"/>
    </location>
    <ligand>
        <name>L-glutamine</name>
        <dbReference type="ChEBI" id="CHEBI:58359"/>
    </ligand>
</feature>
<dbReference type="GO" id="GO:0005524">
    <property type="term" value="F:ATP binding"/>
    <property type="evidence" value="ECO:0007669"/>
    <property type="project" value="UniProtKB-KW"/>
</dbReference>
<dbReference type="SUPFAM" id="SSF52402">
    <property type="entry name" value="Adenine nucleotide alpha hydrolases-like"/>
    <property type="match status" value="1"/>
</dbReference>
<comment type="caution">
    <text evidence="12">The sequence shown here is derived from an EMBL/GenBank/DDBJ whole genome shotgun (WGS) entry which is preliminary data.</text>
</comment>
<dbReference type="PANTHER" id="PTHR43284:SF1">
    <property type="entry name" value="ASPARAGINE SYNTHETASE"/>
    <property type="match status" value="1"/>
</dbReference>
<dbReference type="CDD" id="cd01991">
    <property type="entry name" value="Asn_synthase_B_C"/>
    <property type="match status" value="1"/>
</dbReference>
<dbReference type="Proteomes" id="UP000229740">
    <property type="component" value="Unassembled WGS sequence"/>
</dbReference>
<feature type="binding site" evidence="9">
    <location>
        <position position="288"/>
    </location>
    <ligand>
        <name>ATP</name>
        <dbReference type="ChEBI" id="CHEBI:30616"/>
    </ligand>
</feature>
<evidence type="ECO:0000256" key="5">
    <source>
        <dbReference type="ARBA" id="ARBA00022840"/>
    </source>
</evidence>
<dbReference type="Gene3D" id="3.40.50.620">
    <property type="entry name" value="HUPs"/>
    <property type="match status" value="1"/>
</dbReference>
<dbReference type="Gene3D" id="3.60.20.10">
    <property type="entry name" value="Glutamine Phosphoribosylpyrophosphate, subunit 1, domain 1"/>
    <property type="match status" value="1"/>
</dbReference>
<dbReference type="PIRSF" id="PIRSF001589">
    <property type="entry name" value="Asn_synthetase_glu-h"/>
    <property type="match status" value="1"/>
</dbReference>
<keyword evidence="6 8" id="KW-0315">Glutamine amidotransferase</keyword>
<dbReference type="GO" id="GO:0005829">
    <property type="term" value="C:cytosol"/>
    <property type="evidence" value="ECO:0007669"/>
    <property type="project" value="TreeGrafter"/>
</dbReference>
<dbReference type="InterPro" id="IPR001962">
    <property type="entry name" value="Asn_synthase"/>
</dbReference>
<keyword evidence="4 9" id="KW-0547">Nucleotide-binding</keyword>
<dbReference type="EMBL" id="PDPS01000021">
    <property type="protein sequence ID" value="PID58894.1"/>
    <property type="molecule type" value="Genomic_DNA"/>
</dbReference>
<dbReference type="NCBIfam" id="TIGR01536">
    <property type="entry name" value="asn_synth_AEB"/>
    <property type="match status" value="1"/>
</dbReference>
<dbReference type="InterPro" id="IPR033738">
    <property type="entry name" value="AsnB_N"/>
</dbReference>
<dbReference type="InterPro" id="IPR017932">
    <property type="entry name" value="GATase_2_dom"/>
</dbReference>
<feature type="site" description="Important for beta-aspartyl-AMP intermediate formation" evidence="10">
    <location>
        <position position="362"/>
    </location>
</feature>
<evidence type="ECO:0000256" key="3">
    <source>
        <dbReference type="ARBA" id="ARBA00012737"/>
    </source>
</evidence>